<comment type="pathway">
    <text evidence="5">Cofactor biosynthesis; nicotinate biosynthesis; nicotinate from nicotinamide: step 1/1.</text>
</comment>
<reference evidence="9 10" key="1">
    <citation type="submission" date="2019-07" db="EMBL/GenBank/DDBJ databases">
        <title>Whole genome shotgun sequence of Acetobacter oeni NBRC 105207.</title>
        <authorList>
            <person name="Hosoyama A."/>
            <person name="Uohara A."/>
            <person name="Ohji S."/>
            <person name="Ichikawa N."/>
        </authorList>
    </citation>
    <scope>NUCLEOTIDE SEQUENCE [LARGE SCALE GENOMIC DNA]</scope>
    <source>
        <strain evidence="9 10">NBRC 105207</strain>
    </source>
</reference>
<evidence type="ECO:0000256" key="6">
    <source>
        <dbReference type="ARBA" id="ARBA00039017"/>
    </source>
</evidence>
<dbReference type="SUPFAM" id="SSF52499">
    <property type="entry name" value="Isochorismatase-like hydrolases"/>
    <property type="match status" value="1"/>
</dbReference>
<dbReference type="PANTHER" id="PTHR11080:SF2">
    <property type="entry name" value="LD05707P"/>
    <property type="match status" value="1"/>
</dbReference>
<organism evidence="9 10">
    <name type="scientific">Acetobacter oeni</name>
    <dbReference type="NCBI Taxonomy" id="304077"/>
    <lineage>
        <taxon>Bacteria</taxon>
        <taxon>Pseudomonadati</taxon>
        <taxon>Pseudomonadota</taxon>
        <taxon>Alphaproteobacteria</taxon>
        <taxon>Acetobacterales</taxon>
        <taxon>Acetobacteraceae</taxon>
        <taxon>Acetobacter</taxon>
    </lineage>
</organism>
<dbReference type="PANTHER" id="PTHR11080">
    <property type="entry name" value="PYRAZINAMIDASE/NICOTINAMIDASE"/>
    <property type="match status" value="1"/>
</dbReference>
<dbReference type="InterPro" id="IPR052347">
    <property type="entry name" value="Isochorismatase_Nicotinamidase"/>
</dbReference>
<keyword evidence="3" id="KW-0479">Metal-binding</keyword>
<feature type="domain" description="Isochorismatase-like" evidence="8">
    <location>
        <begin position="9"/>
        <end position="167"/>
    </location>
</feature>
<dbReference type="Gene3D" id="3.40.50.850">
    <property type="entry name" value="Isochorismatase-like"/>
    <property type="match status" value="1"/>
</dbReference>
<dbReference type="RefSeq" id="WP_146892527.1">
    <property type="nucleotide sequence ID" value="NZ_JACIDL010000043.1"/>
</dbReference>
<evidence type="ECO:0000256" key="7">
    <source>
        <dbReference type="ARBA" id="ARBA00043224"/>
    </source>
</evidence>
<evidence type="ECO:0000256" key="4">
    <source>
        <dbReference type="ARBA" id="ARBA00022801"/>
    </source>
</evidence>
<dbReference type="InterPro" id="IPR036380">
    <property type="entry name" value="Isochorismatase-like_sf"/>
</dbReference>
<dbReference type="GO" id="GO:0046872">
    <property type="term" value="F:metal ion binding"/>
    <property type="evidence" value="ECO:0007669"/>
    <property type="project" value="UniProtKB-KW"/>
</dbReference>
<evidence type="ECO:0000256" key="1">
    <source>
        <dbReference type="ARBA" id="ARBA00006336"/>
    </source>
</evidence>
<evidence type="ECO:0000256" key="5">
    <source>
        <dbReference type="ARBA" id="ARBA00037900"/>
    </source>
</evidence>
<name>A0A511XQ63_9PROT</name>
<proteinExistence type="inferred from homology"/>
<protein>
    <recommendedName>
        <fullName evidence="6">nicotinamidase</fullName>
        <ecNumber evidence="6">3.5.1.19</ecNumber>
    </recommendedName>
    <alternativeName>
        <fullName evidence="7">Nicotinamide deamidase</fullName>
    </alternativeName>
</protein>
<dbReference type="InterPro" id="IPR000868">
    <property type="entry name" value="Isochorismatase-like_dom"/>
</dbReference>
<comment type="similarity">
    <text evidence="1">Belongs to the isochorismatase family.</text>
</comment>
<evidence type="ECO:0000259" key="8">
    <source>
        <dbReference type="Pfam" id="PF00857"/>
    </source>
</evidence>
<dbReference type="Pfam" id="PF00857">
    <property type="entry name" value="Isochorismatase"/>
    <property type="match status" value="1"/>
</dbReference>
<evidence type="ECO:0000256" key="3">
    <source>
        <dbReference type="ARBA" id="ARBA00022723"/>
    </source>
</evidence>
<dbReference type="AlphaFoldDB" id="A0A511XQ63"/>
<evidence type="ECO:0000256" key="2">
    <source>
        <dbReference type="ARBA" id="ARBA00022642"/>
    </source>
</evidence>
<keyword evidence="10" id="KW-1185">Reference proteome</keyword>
<gene>
    <name evidence="9" type="primary">pncA</name>
    <name evidence="9" type="ORF">AOE01nite_32630</name>
</gene>
<accession>A0A511XQ63</accession>
<dbReference type="EC" id="3.5.1.19" evidence="6"/>
<dbReference type="EMBL" id="BJYG01000068">
    <property type="protein sequence ID" value="GEN65039.1"/>
    <property type="molecule type" value="Genomic_DNA"/>
</dbReference>
<evidence type="ECO:0000313" key="10">
    <source>
        <dbReference type="Proteomes" id="UP000321746"/>
    </source>
</evidence>
<dbReference type="Proteomes" id="UP000321746">
    <property type="component" value="Unassembled WGS sequence"/>
</dbReference>
<dbReference type="GO" id="GO:0019363">
    <property type="term" value="P:pyridine nucleotide biosynthetic process"/>
    <property type="evidence" value="ECO:0007669"/>
    <property type="project" value="UniProtKB-KW"/>
</dbReference>
<dbReference type="GO" id="GO:0008936">
    <property type="term" value="F:nicotinamidase activity"/>
    <property type="evidence" value="ECO:0007669"/>
    <property type="project" value="UniProtKB-EC"/>
</dbReference>
<keyword evidence="4" id="KW-0378">Hydrolase</keyword>
<dbReference type="OrthoDB" id="9791276at2"/>
<comment type="caution">
    <text evidence="9">The sequence shown here is derived from an EMBL/GenBank/DDBJ whole genome shotgun (WGS) entry which is preliminary data.</text>
</comment>
<evidence type="ECO:0000313" key="9">
    <source>
        <dbReference type="EMBL" id="GEN65039.1"/>
    </source>
</evidence>
<keyword evidence="2" id="KW-0662">Pyridine nucleotide biosynthesis</keyword>
<sequence>MITVKPQDALLIIDVQNDFLPGGSLAVPGGDEIISVINRLGRLPFGAVIATQDWHPVEHMSFVGSGGLWPEHCVAGTQGAELATLLSDEFISIILRKGRYKESDSYSAFFDNAGRTTGLSSLMDGLGIARVFIAGLALDVCVTATAKDAQKTGFDTFVIMDACRGIGSVHEAETRLSDVGIAMVQSDGLA</sequence>